<keyword evidence="1 4" id="KW-0808">Transferase</keyword>
<keyword evidence="5" id="KW-1185">Reference proteome</keyword>
<dbReference type="AlphaFoldDB" id="A0A4Y8VJE9"/>
<reference evidence="4 5" key="1">
    <citation type="submission" date="2019-02" db="EMBL/GenBank/DDBJ databases">
        <title>Draft Genome Sequence of the Prevotella sp. BCRC 81118, Isolated from Human Feces.</title>
        <authorList>
            <person name="Huang C.-H."/>
        </authorList>
    </citation>
    <scope>NUCLEOTIDE SEQUENCE [LARGE SCALE GENOMIC DNA]</scope>
    <source>
        <strain evidence="4 5">BCRC 81118</strain>
    </source>
</reference>
<evidence type="ECO:0000259" key="3">
    <source>
        <dbReference type="Pfam" id="PF26337"/>
    </source>
</evidence>
<dbReference type="Pfam" id="PF26334">
    <property type="entry name" value="Gtf3_N"/>
    <property type="match status" value="1"/>
</dbReference>
<name>A0A4Y8VJE9_9BACT</name>
<dbReference type="SUPFAM" id="SSF53756">
    <property type="entry name" value="UDP-Glycosyltransferase/glycogen phosphorylase"/>
    <property type="match status" value="1"/>
</dbReference>
<dbReference type="Gene3D" id="3.40.50.2000">
    <property type="entry name" value="Glycogen Phosphorylase B"/>
    <property type="match status" value="2"/>
</dbReference>
<sequence length="348" mass="39330">MNKQNRLCYISRNYYNLTSAGNKAKTDNEDTLDEMGAVNLGLHRTVRNSKIIAFFLDLAGILRACLLLQKGDTLFLQYPVKKYFSFLCKIARMKGAKTVSLIHDLGSFRRKKLTVEKEISRLSHSDYIIASNENMKKWLKEHGMQKPVGALGLFDYHSASPCQEKASDRKQPKVVYAGALSMKKNSFLVELSKTLTNWQLLVCGNKEGLQGLKENPLITYQGFVPSEDFIKSIDADFGLVWDGDSLDTCSGEYGQYLKWNSPHKVSFYLRAGLPLIIWKEAAVAPIIEEAGAGIAINSLKELDEKLANLTFDDIANLKQNAKRLAERLNHGHFLRQALDIYFSTHQQR</sequence>
<accession>A0A4Y8VJE9</accession>
<organism evidence="4 5">
    <name type="scientific">Segatella hominis</name>
    <dbReference type="NCBI Taxonomy" id="2518605"/>
    <lineage>
        <taxon>Bacteria</taxon>
        <taxon>Pseudomonadati</taxon>
        <taxon>Bacteroidota</taxon>
        <taxon>Bacteroidia</taxon>
        <taxon>Bacteroidales</taxon>
        <taxon>Prevotellaceae</taxon>
        <taxon>Segatella</taxon>
    </lineage>
</organism>
<feature type="domain" description="Glucosyltransferase 3-like C-terminal" evidence="3">
    <location>
        <begin position="174"/>
        <end position="338"/>
    </location>
</feature>
<evidence type="ECO:0000313" key="4">
    <source>
        <dbReference type="EMBL" id="TFH80582.1"/>
    </source>
</evidence>
<proteinExistence type="predicted"/>
<dbReference type="EMBL" id="SGVY01000019">
    <property type="protein sequence ID" value="TFH80582.1"/>
    <property type="molecule type" value="Genomic_DNA"/>
</dbReference>
<evidence type="ECO:0000256" key="1">
    <source>
        <dbReference type="ARBA" id="ARBA00022679"/>
    </source>
</evidence>
<comment type="caution">
    <text evidence="4">The sequence shown here is derived from an EMBL/GenBank/DDBJ whole genome shotgun (WGS) entry which is preliminary data.</text>
</comment>
<gene>
    <name evidence="4" type="ORF">EXN75_08620</name>
</gene>
<dbReference type="PIRSF" id="PIRSF007023">
    <property type="entry name" value="UDP-Galf_transf"/>
    <property type="match status" value="1"/>
</dbReference>
<dbReference type="InterPro" id="IPR058591">
    <property type="entry name" value="Gtf3_N"/>
</dbReference>
<evidence type="ECO:0000259" key="2">
    <source>
        <dbReference type="Pfam" id="PF26334"/>
    </source>
</evidence>
<protein>
    <submittedName>
        <fullName evidence="4">Galactofuranosyltransferase</fullName>
    </submittedName>
</protein>
<dbReference type="Pfam" id="PF26337">
    <property type="entry name" value="Gtf3_C"/>
    <property type="match status" value="1"/>
</dbReference>
<dbReference type="GO" id="GO:0016740">
    <property type="term" value="F:transferase activity"/>
    <property type="evidence" value="ECO:0007669"/>
    <property type="project" value="UniProtKB-KW"/>
</dbReference>
<dbReference type="Proteomes" id="UP000297872">
    <property type="component" value="Unassembled WGS sequence"/>
</dbReference>
<dbReference type="InterPro" id="IPR058592">
    <property type="entry name" value="Gtf3_C"/>
</dbReference>
<dbReference type="RefSeq" id="WP_118115995.1">
    <property type="nucleotide sequence ID" value="NZ_SGVY01000019.1"/>
</dbReference>
<dbReference type="OrthoDB" id="9790931at2"/>
<evidence type="ECO:0000313" key="5">
    <source>
        <dbReference type="Proteomes" id="UP000297872"/>
    </source>
</evidence>
<dbReference type="GeneID" id="302995351"/>
<feature type="domain" description="Glucosyltransferase 3-like N-terminal" evidence="2">
    <location>
        <begin position="8"/>
        <end position="151"/>
    </location>
</feature>